<dbReference type="Gene3D" id="3.40.50.1110">
    <property type="entry name" value="SGNH hydrolase"/>
    <property type="match status" value="1"/>
</dbReference>
<dbReference type="SUPFAM" id="SSF52266">
    <property type="entry name" value="SGNH hydrolase"/>
    <property type="match status" value="1"/>
</dbReference>
<dbReference type="InterPro" id="IPR036514">
    <property type="entry name" value="SGNH_hydro_sf"/>
</dbReference>
<feature type="domain" description="SGNH hydrolase-type esterase" evidence="2">
    <location>
        <begin position="199"/>
        <end position="374"/>
    </location>
</feature>
<dbReference type="OrthoDB" id="5624617at2"/>
<dbReference type="InterPro" id="IPR032740">
    <property type="entry name" value="GxDLY"/>
</dbReference>
<dbReference type="Pfam" id="PF14607">
    <property type="entry name" value="GxDLY"/>
    <property type="match status" value="1"/>
</dbReference>
<comment type="caution">
    <text evidence="4">The sequence shown here is derived from an EMBL/GenBank/DDBJ whole genome shotgun (WGS) entry which is preliminary data.</text>
</comment>
<feature type="domain" description="SGNH hydrolase-type esterase N-terminal" evidence="3">
    <location>
        <begin position="45"/>
        <end position="190"/>
    </location>
</feature>
<dbReference type="PANTHER" id="PTHR30383">
    <property type="entry name" value="THIOESTERASE 1/PROTEASE 1/LYSOPHOSPHOLIPASE L1"/>
    <property type="match status" value="1"/>
</dbReference>
<keyword evidence="1" id="KW-0732">Signal</keyword>
<dbReference type="GO" id="GO:0016788">
    <property type="term" value="F:hydrolase activity, acting on ester bonds"/>
    <property type="evidence" value="ECO:0007669"/>
    <property type="project" value="UniProtKB-ARBA"/>
</dbReference>
<dbReference type="PANTHER" id="PTHR30383:SF29">
    <property type="entry name" value="SGNH HYDROLASE-TYPE ESTERASE DOMAIN-CONTAINING PROTEIN"/>
    <property type="match status" value="1"/>
</dbReference>
<evidence type="ECO:0000259" key="3">
    <source>
        <dbReference type="Pfam" id="PF14607"/>
    </source>
</evidence>
<dbReference type="RefSeq" id="WP_146391589.1">
    <property type="nucleotide sequence ID" value="NZ_SJPK01000005.1"/>
</dbReference>
<dbReference type="InterPro" id="IPR051532">
    <property type="entry name" value="Ester_Hydrolysis_Enzymes"/>
</dbReference>
<evidence type="ECO:0000313" key="4">
    <source>
        <dbReference type="EMBL" id="TWT66490.1"/>
    </source>
</evidence>
<dbReference type="InterPro" id="IPR013830">
    <property type="entry name" value="SGNH_hydro"/>
</dbReference>
<sequence precursor="true">MTTINRIALFSWIVALATYSSAQDTAIADLDPEMRVSQKTVDGLDWYDVTQWGVEGRILPDQERQQWFDRLPASAQSSVTKAVWSLSRDSAGMMVRFRTDATAIHVHYKLKDKNLAMAHMPATGVSGVDLYARDSRGDWRWVQVTRPHSQEIKTEIVSGLAPGTREYAAYLPLYNGVEFMSIGVAEGSEFQGLGPRPNPIVFYGTSITHGACASRPGMVHTAILGRRLDMPVVNLGFSGNGRMDKEVGDYLVQIDPTVFVIDCLPNMGPADVAAKCVPLIEQLRAAHPSTPIVLVEDRRNTNDWILPKRREHHTQNHAALKAAYRHLVDAGVQNLHYIPGDHLYGDDGEGATDGSHASDLGFMRQANVFEPVLRQALKD</sequence>
<feature type="chain" id="PRO_5022883685" description="SGNH hydrolase-type esterase domain-containing protein" evidence="1">
    <location>
        <begin position="23"/>
        <end position="379"/>
    </location>
</feature>
<dbReference type="Pfam" id="PF14606">
    <property type="entry name" value="Lipase_GDSL_3"/>
    <property type="match status" value="1"/>
</dbReference>
<reference evidence="4 5" key="1">
    <citation type="submission" date="2019-02" db="EMBL/GenBank/DDBJ databases">
        <title>Deep-cultivation of Planctomycetes and their phenomic and genomic characterization uncovers novel biology.</title>
        <authorList>
            <person name="Wiegand S."/>
            <person name="Jogler M."/>
            <person name="Boedeker C."/>
            <person name="Pinto D."/>
            <person name="Vollmers J."/>
            <person name="Rivas-Marin E."/>
            <person name="Kohn T."/>
            <person name="Peeters S.H."/>
            <person name="Heuer A."/>
            <person name="Rast P."/>
            <person name="Oberbeckmann S."/>
            <person name="Bunk B."/>
            <person name="Jeske O."/>
            <person name="Meyerdierks A."/>
            <person name="Storesund J.E."/>
            <person name="Kallscheuer N."/>
            <person name="Luecker S."/>
            <person name="Lage O.M."/>
            <person name="Pohl T."/>
            <person name="Merkel B.J."/>
            <person name="Hornburger P."/>
            <person name="Mueller R.-W."/>
            <person name="Bruemmer F."/>
            <person name="Labrenz M."/>
            <person name="Spormann A.M."/>
            <person name="Op Den Camp H."/>
            <person name="Overmann J."/>
            <person name="Amann R."/>
            <person name="Jetten M.S.M."/>
            <person name="Mascher T."/>
            <person name="Medema M.H."/>
            <person name="Devos D.P."/>
            <person name="Kaster A.-K."/>
            <person name="Ovreas L."/>
            <person name="Rohde M."/>
            <person name="Galperin M.Y."/>
            <person name="Jogler C."/>
        </authorList>
    </citation>
    <scope>NUCLEOTIDE SEQUENCE [LARGE SCALE GENOMIC DNA]</scope>
    <source>
        <strain evidence="4 5">CA85</strain>
    </source>
</reference>
<dbReference type="CDD" id="cd01844">
    <property type="entry name" value="SGNH_hydrolase_like_6"/>
    <property type="match status" value="1"/>
</dbReference>
<evidence type="ECO:0000256" key="1">
    <source>
        <dbReference type="SAM" id="SignalP"/>
    </source>
</evidence>
<evidence type="ECO:0000259" key="2">
    <source>
        <dbReference type="Pfam" id="PF14606"/>
    </source>
</evidence>
<feature type="signal peptide" evidence="1">
    <location>
        <begin position="1"/>
        <end position="22"/>
    </location>
</feature>
<accession>A0A5C5XUA9</accession>
<evidence type="ECO:0008006" key="6">
    <source>
        <dbReference type="Google" id="ProtNLM"/>
    </source>
</evidence>
<dbReference type="AlphaFoldDB" id="A0A5C5XUA9"/>
<dbReference type="EMBL" id="SJPK01000005">
    <property type="protein sequence ID" value="TWT66490.1"/>
    <property type="molecule type" value="Genomic_DNA"/>
</dbReference>
<protein>
    <recommendedName>
        <fullName evidence="6">SGNH hydrolase-type esterase domain-containing protein</fullName>
    </recommendedName>
</protein>
<gene>
    <name evidence="4" type="ORF">CA85_25850</name>
</gene>
<keyword evidence="5" id="KW-1185">Reference proteome</keyword>
<name>A0A5C5XUA9_9BACT</name>
<dbReference type="Proteomes" id="UP000318053">
    <property type="component" value="Unassembled WGS sequence"/>
</dbReference>
<proteinExistence type="predicted"/>
<dbReference type="Gene3D" id="2.60.120.260">
    <property type="entry name" value="Galactose-binding domain-like"/>
    <property type="match status" value="1"/>
</dbReference>
<evidence type="ECO:0000313" key="5">
    <source>
        <dbReference type="Proteomes" id="UP000318053"/>
    </source>
</evidence>
<organism evidence="4 5">
    <name type="scientific">Allorhodopirellula solitaria</name>
    <dbReference type="NCBI Taxonomy" id="2527987"/>
    <lineage>
        <taxon>Bacteria</taxon>
        <taxon>Pseudomonadati</taxon>
        <taxon>Planctomycetota</taxon>
        <taxon>Planctomycetia</taxon>
        <taxon>Pirellulales</taxon>
        <taxon>Pirellulaceae</taxon>
        <taxon>Allorhodopirellula</taxon>
    </lineage>
</organism>